<name>A0ABU6UGC7_9FABA</name>
<proteinExistence type="inferred from homology"/>
<reference evidence="4 5" key="1">
    <citation type="journal article" date="2023" name="Plants (Basel)">
        <title>Bridging the Gap: Combining Genomics and Transcriptomics Approaches to Understand Stylosanthes scabra, an Orphan Legume from the Brazilian Caatinga.</title>
        <authorList>
            <person name="Ferreira-Neto J.R.C."/>
            <person name="da Silva M.D."/>
            <person name="Binneck E."/>
            <person name="de Melo N.F."/>
            <person name="da Silva R.H."/>
            <person name="de Melo A.L.T.M."/>
            <person name="Pandolfi V."/>
            <person name="Bustamante F.O."/>
            <person name="Brasileiro-Vidal A.C."/>
            <person name="Benko-Iseppon A.M."/>
        </authorList>
    </citation>
    <scope>NUCLEOTIDE SEQUENCE [LARGE SCALE GENOMIC DNA]</scope>
    <source>
        <tissue evidence="4">Leaves</tissue>
    </source>
</reference>
<evidence type="ECO:0000256" key="3">
    <source>
        <dbReference type="SAM" id="Phobius"/>
    </source>
</evidence>
<comment type="similarity">
    <text evidence="1">Belongs to the BCP1 family.</text>
</comment>
<dbReference type="Proteomes" id="UP001341840">
    <property type="component" value="Unassembled WGS sequence"/>
</dbReference>
<keyword evidence="3" id="KW-0472">Membrane</keyword>
<keyword evidence="3" id="KW-0812">Transmembrane</keyword>
<organism evidence="4 5">
    <name type="scientific">Stylosanthes scabra</name>
    <dbReference type="NCBI Taxonomy" id="79078"/>
    <lineage>
        <taxon>Eukaryota</taxon>
        <taxon>Viridiplantae</taxon>
        <taxon>Streptophyta</taxon>
        <taxon>Embryophyta</taxon>
        <taxon>Tracheophyta</taxon>
        <taxon>Spermatophyta</taxon>
        <taxon>Magnoliopsida</taxon>
        <taxon>eudicotyledons</taxon>
        <taxon>Gunneridae</taxon>
        <taxon>Pentapetalae</taxon>
        <taxon>rosids</taxon>
        <taxon>fabids</taxon>
        <taxon>Fabales</taxon>
        <taxon>Fabaceae</taxon>
        <taxon>Papilionoideae</taxon>
        <taxon>50 kb inversion clade</taxon>
        <taxon>dalbergioids sensu lato</taxon>
        <taxon>Dalbergieae</taxon>
        <taxon>Pterocarpus clade</taxon>
        <taxon>Stylosanthes</taxon>
    </lineage>
</organism>
<feature type="compositionally biased region" description="Basic residues" evidence="2">
    <location>
        <begin position="27"/>
        <end position="40"/>
    </location>
</feature>
<dbReference type="PANTHER" id="PTHR13261">
    <property type="entry name" value="BRCA2 AND CDKN1A INTERACTING PROTEIN"/>
    <property type="match status" value="1"/>
</dbReference>
<accession>A0ABU6UGC7</accession>
<protein>
    <submittedName>
        <fullName evidence="4">Uncharacterized protein</fullName>
    </submittedName>
</protein>
<feature type="compositionally biased region" description="Basic and acidic residues" evidence="2">
    <location>
        <begin position="17"/>
        <end position="26"/>
    </location>
</feature>
<keyword evidence="3" id="KW-1133">Transmembrane helix</keyword>
<comment type="caution">
    <text evidence="4">The sequence shown here is derived from an EMBL/GenBank/DDBJ whole genome shotgun (WGS) entry which is preliminary data.</text>
</comment>
<dbReference type="InterPro" id="IPR025602">
    <property type="entry name" value="BCP1_family"/>
</dbReference>
<evidence type="ECO:0000256" key="2">
    <source>
        <dbReference type="SAM" id="MobiDB-lite"/>
    </source>
</evidence>
<dbReference type="SUPFAM" id="SSF56399">
    <property type="entry name" value="ADP-ribosylation"/>
    <property type="match status" value="1"/>
</dbReference>
<gene>
    <name evidence="4" type="ORF">PIB30_041962</name>
</gene>
<evidence type="ECO:0000313" key="4">
    <source>
        <dbReference type="EMBL" id="MED6159395.1"/>
    </source>
</evidence>
<dbReference type="EMBL" id="JASCZI010121064">
    <property type="protein sequence ID" value="MED6159395.1"/>
    <property type="molecule type" value="Genomic_DNA"/>
</dbReference>
<evidence type="ECO:0000313" key="5">
    <source>
        <dbReference type="Proteomes" id="UP001341840"/>
    </source>
</evidence>
<feature type="transmembrane region" description="Helical" evidence="3">
    <location>
        <begin position="412"/>
        <end position="444"/>
    </location>
</feature>
<sequence length="699" mass="77716">MSEVWSSLKKSLHCKPHSTEVHDPMTSRRRQQHHRKKTKQGKVIEGSNNNNNSEKQHSRCLGGIIHDRVTHDIVVDAKSGKIKICPCHPHTQEEDGGNKGLEGSSNASTRRAMSLTKTECVDCYQCNGFLKQRAPVHKGSDNVPLTSACHRHQCCHIQEKCADEDHSINENSAVQLDKEDLSWKIIERICQTKNTNLGTEIECVLKVHTTAKTLASFEECRENVRNIVENMQPRCIADGNEVMRFHGTTIACSLGVVNYPSVLCTLEPCGLCQILRHGFKANQELFHGEHGVLTTATSDQALDSIILTESSENDKALPLLKKCVIVCRVIAGRVHNPLQEIQEETDSGFDSLVKKISSDSDIEQLFILKPGAILPCFVPRTLNQTLGDTLHSPAVLASASPPYLPLSLSPSAAAAGIVVGGLVLVAAACVGAAAVVILSAFWCLKESGDFNFAFSCSGTKMPRRPTRHCQRPRTLPFAFSPFARSLARMASPSMPKRQQQHSKFDEKPTPPSKSSLKEKAEEYESSDEEFEGVVQADFSFFDPKPNDFHGVKTLLQTYLDDKEWDLSGFVDLILAQTTVGTVVKIEDDEDEGLFAVVSALNLWRYREQKCITDVKEFLLSKAHQEKGIADKLRLLLEEQARDIGILVSQRVLNLPPQLLPHLYEALFDEVSWATEDEVRCQWYQIGEGVKMCFYLTTGD</sequence>
<feature type="region of interest" description="Disordered" evidence="2">
    <location>
        <begin position="490"/>
        <end position="521"/>
    </location>
</feature>
<dbReference type="PANTHER" id="PTHR13261:SF0">
    <property type="entry name" value="BRCA2 AND CDKN1A-INTERACTING PROTEIN"/>
    <property type="match status" value="1"/>
</dbReference>
<evidence type="ECO:0000256" key="1">
    <source>
        <dbReference type="ARBA" id="ARBA00006781"/>
    </source>
</evidence>
<dbReference type="Pfam" id="PF13862">
    <property type="entry name" value="BCCIP"/>
    <property type="match status" value="1"/>
</dbReference>
<keyword evidence="5" id="KW-1185">Reference proteome</keyword>
<dbReference type="Gene3D" id="3.90.228.10">
    <property type="match status" value="1"/>
</dbReference>
<feature type="region of interest" description="Disordered" evidence="2">
    <location>
        <begin position="1"/>
        <end position="57"/>
    </location>
</feature>